<evidence type="ECO:0000256" key="1">
    <source>
        <dbReference type="SAM" id="MobiDB-lite"/>
    </source>
</evidence>
<sequence length="358" mass="38239">GGGARGRADPPVGRRARQLPDRRRGAGGGQRRVLRGAQERGAGHRRRVGVRQERDLDGHPRPPAADGQGQRPHLVRGQRPAGAARSRPAEAAGGPDLHGLPGRPGLAEPGVHRGQPDRRSRQGSPGHQPSRSPPEVHRPARPRRHPQPRGAGRPVPPRVLRRDAAAGGDRHGPGQRPRRADRGRAHDGARRHDPGSGARGARAHPAADVVVDRAHHPRPRSRRRRGRPGARHVRGPPDRRGDGRGDLLRAPAPVHPGPPGLAAPPRPERREHPPLPDQGSATVPAQPARWMRVPPPLRSRPPPRAVRHRGPGPPAGGARPPLGLPLRRDPPSHRCRGPPARGLEPGGRGGREAGRGPV</sequence>
<feature type="non-terminal residue" evidence="2">
    <location>
        <position position="1"/>
    </location>
</feature>
<accession>A0A6J4JEX4</accession>
<dbReference type="GO" id="GO:0005524">
    <property type="term" value="F:ATP binding"/>
    <property type="evidence" value="ECO:0007669"/>
    <property type="project" value="UniProtKB-KW"/>
</dbReference>
<protein>
    <submittedName>
        <fullName evidence="2">Oligopeptide transport ATP-binding protein OppD</fullName>
    </submittedName>
</protein>
<feature type="compositionally biased region" description="Basic and acidic residues" evidence="1">
    <location>
        <begin position="50"/>
        <end position="60"/>
    </location>
</feature>
<feature type="region of interest" description="Disordered" evidence="1">
    <location>
        <begin position="1"/>
        <end position="358"/>
    </location>
</feature>
<feature type="compositionally biased region" description="Basic residues" evidence="1">
    <location>
        <begin position="215"/>
        <end position="234"/>
    </location>
</feature>
<gene>
    <name evidence="2" type="ORF">AVDCRST_MAG76-3773</name>
</gene>
<keyword evidence="2" id="KW-0067">ATP-binding</keyword>
<feature type="compositionally biased region" description="Basic and acidic residues" evidence="1">
    <location>
        <begin position="349"/>
        <end position="358"/>
    </location>
</feature>
<dbReference type="EMBL" id="CADCSZ010000224">
    <property type="protein sequence ID" value="CAA9278181.1"/>
    <property type="molecule type" value="Genomic_DNA"/>
</dbReference>
<feature type="compositionally biased region" description="Low complexity" evidence="1">
    <location>
        <begin position="316"/>
        <end position="325"/>
    </location>
</feature>
<organism evidence="2">
    <name type="scientific">uncultured Acidimicrobiales bacterium</name>
    <dbReference type="NCBI Taxonomy" id="310071"/>
    <lineage>
        <taxon>Bacteria</taxon>
        <taxon>Bacillati</taxon>
        <taxon>Actinomycetota</taxon>
        <taxon>Acidimicrobiia</taxon>
        <taxon>Acidimicrobiales</taxon>
        <taxon>environmental samples</taxon>
    </lineage>
</organism>
<feature type="compositionally biased region" description="Basic and acidic residues" evidence="1">
    <location>
        <begin position="235"/>
        <end position="247"/>
    </location>
</feature>
<feature type="compositionally biased region" description="Pro residues" evidence="1">
    <location>
        <begin position="253"/>
        <end position="265"/>
    </location>
</feature>
<feature type="compositionally biased region" description="Pro residues" evidence="1">
    <location>
        <begin position="293"/>
        <end position="304"/>
    </location>
</feature>
<feature type="compositionally biased region" description="Low complexity" evidence="1">
    <location>
        <begin position="77"/>
        <end position="95"/>
    </location>
</feature>
<keyword evidence="2" id="KW-0547">Nucleotide-binding</keyword>
<feature type="non-terminal residue" evidence="2">
    <location>
        <position position="358"/>
    </location>
</feature>
<dbReference type="AlphaFoldDB" id="A0A6J4JEX4"/>
<proteinExistence type="predicted"/>
<feature type="compositionally biased region" description="Basic and acidic residues" evidence="1">
    <location>
        <begin position="110"/>
        <end position="120"/>
    </location>
</feature>
<evidence type="ECO:0000313" key="2">
    <source>
        <dbReference type="EMBL" id="CAA9278181.1"/>
    </source>
</evidence>
<name>A0A6J4JEX4_9ACTN</name>
<reference evidence="2" key="1">
    <citation type="submission" date="2020-02" db="EMBL/GenBank/DDBJ databases">
        <authorList>
            <person name="Meier V. D."/>
        </authorList>
    </citation>
    <scope>NUCLEOTIDE SEQUENCE</scope>
    <source>
        <strain evidence="2">AVDCRST_MAG76</strain>
    </source>
</reference>
<feature type="compositionally biased region" description="Basic and acidic residues" evidence="1">
    <location>
        <begin position="160"/>
        <end position="194"/>
    </location>
</feature>